<dbReference type="PROSITE" id="PS51318">
    <property type="entry name" value="TAT"/>
    <property type="match status" value="1"/>
</dbReference>
<evidence type="ECO:0000313" key="1">
    <source>
        <dbReference type="EMBL" id="RYJ08259.1"/>
    </source>
</evidence>
<dbReference type="AlphaFoldDB" id="A0A482T8M0"/>
<proteinExistence type="predicted"/>
<name>A0A482T8M0_9EURY</name>
<evidence type="ECO:0000313" key="2">
    <source>
        <dbReference type="Proteomes" id="UP000294028"/>
    </source>
</evidence>
<dbReference type="InterPro" id="IPR006311">
    <property type="entry name" value="TAT_signal"/>
</dbReference>
<dbReference type="EMBL" id="RZHH01000003">
    <property type="protein sequence ID" value="RYJ08259.1"/>
    <property type="molecule type" value="Genomic_DNA"/>
</dbReference>
<comment type="caution">
    <text evidence="1">The sequence shown here is derived from an EMBL/GenBank/DDBJ whole genome shotgun (WGS) entry which is preliminary data.</text>
</comment>
<sequence>MSEDNLSKKDGPNRRDILKKIGAGAFMIGSVGLGSTPVAGEPISEKTNVSVQDFQQLEDDQLNRDRRLIQRQGTIRMFEHGFADRDIVYQSISGLKVVTDDEEINNANPRLLILGYAEQGLNTAKDEIPDGDTAMINVYVEDHNGTSKVVSAAPYIAEEQPSLRDGEKRTYQMKTFEHPGDGAVTAESRSLSTTVIDETTVSSGGQVAGDGVSTQDTEGDLIKYICGGTCIPMVNWICERSTGSVDKEVCVDACWEFIEDIPLLAACGAVCYILVEYINEKGCISGAGTICTAFCSQV</sequence>
<dbReference type="Proteomes" id="UP000294028">
    <property type="component" value="Unassembled WGS sequence"/>
</dbReference>
<gene>
    <name evidence="1" type="ORF">ELS19_17005</name>
</gene>
<reference evidence="1 2" key="1">
    <citation type="submission" date="2018-12" db="EMBL/GenBank/DDBJ databases">
        <title>Genome analysis provides insights into bioremediation potentialities of Halogeometricum borinquense strain N11.</title>
        <authorList>
            <person name="Najjari A."/>
            <person name="Youssef N."/>
            <person name="Fhoula I."/>
            <person name="Ben Dhia O."/>
            <person name="Mahjoubi M."/>
            <person name="Ouzari H.I."/>
            <person name="Cherif A."/>
        </authorList>
    </citation>
    <scope>NUCLEOTIDE SEQUENCE [LARGE SCALE GENOMIC DNA]</scope>
    <source>
        <strain evidence="1 2">N11</strain>
    </source>
</reference>
<protein>
    <submittedName>
        <fullName evidence="1">Uncharacterized protein</fullName>
    </submittedName>
</protein>
<accession>A0A482T8M0</accession>
<dbReference type="RefSeq" id="WP_129786095.1">
    <property type="nucleotide sequence ID" value="NZ_RZHH01000003.1"/>
</dbReference>
<organism evidence="1 2">
    <name type="scientific">Halogeometricum borinquense</name>
    <dbReference type="NCBI Taxonomy" id="60847"/>
    <lineage>
        <taxon>Archaea</taxon>
        <taxon>Methanobacteriati</taxon>
        <taxon>Methanobacteriota</taxon>
        <taxon>Stenosarchaea group</taxon>
        <taxon>Halobacteria</taxon>
        <taxon>Halobacteriales</taxon>
        <taxon>Haloferacaceae</taxon>
        <taxon>Halogeometricum</taxon>
    </lineage>
</organism>